<dbReference type="GO" id="GO:0003823">
    <property type="term" value="F:antigen binding"/>
    <property type="evidence" value="ECO:0007669"/>
    <property type="project" value="TreeGrafter"/>
</dbReference>
<protein>
    <recommendedName>
        <fullName evidence="4">Fibrinogen C-terminal domain-containing protein</fullName>
    </recommendedName>
</protein>
<feature type="region of interest" description="Disordered" evidence="2">
    <location>
        <begin position="47"/>
        <end position="99"/>
    </location>
</feature>
<reference evidence="5" key="1">
    <citation type="submission" date="2025-08" db="UniProtKB">
        <authorList>
            <consortium name="Ensembl"/>
        </authorList>
    </citation>
    <scope>IDENTIFICATION</scope>
</reference>
<dbReference type="GO" id="GO:0005102">
    <property type="term" value="F:signaling receptor binding"/>
    <property type="evidence" value="ECO:0007669"/>
    <property type="project" value="TreeGrafter"/>
</dbReference>
<dbReference type="Proteomes" id="UP000694569">
    <property type="component" value="Unplaced"/>
</dbReference>
<dbReference type="GO" id="GO:0097367">
    <property type="term" value="F:carbohydrate derivative binding"/>
    <property type="evidence" value="ECO:0007669"/>
    <property type="project" value="TreeGrafter"/>
</dbReference>
<dbReference type="SUPFAM" id="SSF56496">
    <property type="entry name" value="Fibrinogen C-terminal domain-like"/>
    <property type="match status" value="1"/>
</dbReference>
<dbReference type="InterPro" id="IPR020837">
    <property type="entry name" value="Fibrinogen_CS"/>
</dbReference>
<evidence type="ECO:0000256" key="1">
    <source>
        <dbReference type="ARBA" id="ARBA00023157"/>
    </source>
</evidence>
<dbReference type="OrthoDB" id="7735550at2759"/>
<reference evidence="5" key="2">
    <citation type="submission" date="2025-09" db="UniProtKB">
        <authorList>
            <consortium name="Ensembl"/>
        </authorList>
    </citation>
    <scope>IDENTIFICATION</scope>
</reference>
<organism evidence="5 6">
    <name type="scientific">Leptobrachium leishanense</name>
    <name type="common">Leishan spiny toad</name>
    <dbReference type="NCBI Taxonomy" id="445787"/>
    <lineage>
        <taxon>Eukaryota</taxon>
        <taxon>Metazoa</taxon>
        <taxon>Chordata</taxon>
        <taxon>Craniata</taxon>
        <taxon>Vertebrata</taxon>
        <taxon>Euteleostomi</taxon>
        <taxon>Amphibia</taxon>
        <taxon>Batrachia</taxon>
        <taxon>Anura</taxon>
        <taxon>Pelobatoidea</taxon>
        <taxon>Megophryidae</taxon>
        <taxon>Leptobrachium</taxon>
    </lineage>
</organism>
<feature type="domain" description="Fibrinogen C-terminal" evidence="4">
    <location>
        <begin position="100"/>
        <end position="316"/>
    </location>
</feature>
<accession>A0A8C5R7H3</accession>
<feature type="signal peptide" evidence="3">
    <location>
        <begin position="1"/>
        <end position="18"/>
    </location>
</feature>
<dbReference type="InterPro" id="IPR002181">
    <property type="entry name" value="Fibrinogen_a/b/g_C_dom"/>
</dbReference>
<evidence type="ECO:0000313" key="5">
    <source>
        <dbReference type="Ensembl" id="ENSLLEP00000047885.1"/>
    </source>
</evidence>
<sequence length="318" mass="34866">MWASAVLVVCLGTLLSNAEDSCPEVKIVGIGDTDKLSIIRGCPGLPGPPGQKGEAGLSGQNGLKGAAGLQGKVGPPGQKGEIGQTGIKGEKGEKGDAGRPDSLYAAKNCKELLDQGHVLSDWYTIYPGDETPMKVLCDMHTDGGGWIVFQRRWDGSVDFFREWNSYKKGFGSRLNEFWLGNDNLSKLTSTGTWELRIDLQDFESTKHFAKYTSFKVLDESEKYKLLVGALIDGNAGDGMEHHNNMPFSTKDNDSSPGKCVPTYKGAWWYNSCHNANLNGLYHQGKHESYADGINWQSGKGYNYSYKYSEMKIRPEAGK</sequence>
<dbReference type="InterPro" id="IPR008160">
    <property type="entry name" value="Collagen"/>
</dbReference>
<dbReference type="CDD" id="cd00087">
    <property type="entry name" value="FReD"/>
    <property type="match status" value="1"/>
</dbReference>
<dbReference type="InterPro" id="IPR050373">
    <property type="entry name" value="Fibrinogen_C-term_domain"/>
</dbReference>
<dbReference type="PROSITE" id="PS00514">
    <property type="entry name" value="FIBRINOGEN_C_1"/>
    <property type="match status" value="1"/>
</dbReference>
<dbReference type="NCBIfam" id="NF040941">
    <property type="entry name" value="GGGWT_bact"/>
    <property type="match status" value="1"/>
</dbReference>
<dbReference type="PANTHER" id="PTHR19143">
    <property type="entry name" value="FIBRINOGEN/TENASCIN/ANGIOPOEITIN"/>
    <property type="match status" value="1"/>
</dbReference>
<feature type="compositionally biased region" description="Basic and acidic residues" evidence="2">
    <location>
        <begin position="88"/>
        <end position="99"/>
    </location>
</feature>
<dbReference type="PROSITE" id="PS51406">
    <property type="entry name" value="FIBRINOGEN_C_2"/>
    <property type="match status" value="1"/>
</dbReference>
<dbReference type="FunFam" id="3.90.215.10:FF:000001">
    <property type="entry name" value="Tenascin isoform 1"/>
    <property type="match status" value="1"/>
</dbReference>
<dbReference type="InterPro" id="IPR036056">
    <property type="entry name" value="Fibrinogen-like_C"/>
</dbReference>
<evidence type="ECO:0000259" key="4">
    <source>
        <dbReference type="PROSITE" id="PS51406"/>
    </source>
</evidence>
<dbReference type="AlphaFoldDB" id="A0A8C5R7H3"/>
<dbReference type="Pfam" id="PF00147">
    <property type="entry name" value="Fibrinogen_C"/>
    <property type="match status" value="1"/>
</dbReference>
<feature type="chain" id="PRO_5034080301" description="Fibrinogen C-terminal domain-containing protein" evidence="3">
    <location>
        <begin position="19"/>
        <end position="318"/>
    </location>
</feature>
<name>A0A8C5R7H3_9ANUR</name>
<proteinExistence type="predicted"/>
<dbReference type="PANTHER" id="PTHR19143:SF460">
    <property type="entry name" value="FICOLIN-1 ISOFORM X1"/>
    <property type="match status" value="1"/>
</dbReference>
<keyword evidence="1" id="KW-1015">Disulfide bond</keyword>
<dbReference type="GeneTree" id="ENSGT00940000157531"/>
<evidence type="ECO:0000256" key="2">
    <source>
        <dbReference type="SAM" id="MobiDB-lite"/>
    </source>
</evidence>
<dbReference type="Ensembl" id="ENSLLET00000049764.1">
    <property type="protein sequence ID" value="ENSLLEP00000047885.1"/>
    <property type="gene ID" value="ENSLLEG00000030234.1"/>
</dbReference>
<dbReference type="Gene3D" id="3.90.215.10">
    <property type="entry name" value="Gamma Fibrinogen, chain A, domain 1"/>
    <property type="match status" value="1"/>
</dbReference>
<dbReference type="Pfam" id="PF01391">
    <property type="entry name" value="Collagen"/>
    <property type="match status" value="1"/>
</dbReference>
<dbReference type="InterPro" id="IPR014716">
    <property type="entry name" value="Fibrinogen_a/b/g_C_1"/>
</dbReference>
<evidence type="ECO:0000256" key="3">
    <source>
        <dbReference type="SAM" id="SignalP"/>
    </source>
</evidence>
<evidence type="ECO:0000313" key="6">
    <source>
        <dbReference type="Proteomes" id="UP000694569"/>
    </source>
</evidence>
<dbReference type="SMART" id="SM00186">
    <property type="entry name" value="FBG"/>
    <property type="match status" value="1"/>
</dbReference>
<dbReference type="GO" id="GO:0001867">
    <property type="term" value="P:complement activation, lectin pathway"/>
    <property type="evidence" value="ECO:0007669"/>
    <property type="project" value="TreeGrafter"/>
</dbReference>
<keyword evidence="3" id="KW-0732">Signal</keyword>
<dbReference type="GO" id="GO:0005615">
    <property type="term" value="C:extracellular space"/>
    <property type="evidence" value="ECO:0007669"/>
    <property type="project" value="TreeGrafter"/>
</dbReference>
<keyword evidence="6" id="KW-1185">Reference proteome</keyword>